<dbReference type="GO" id="GO:0018104">
    <property type="term" value="P:peptidoglycan-protein cross-linking"/>
    <property type="evidence" value="ECO:0007669"/>
    <property type="project" value="TreeGrafter"/>
</dbReference>
<organism evidence="12">
    <name type="scientific">uncultured Sporomusa sp</name>
    <dbReference type="NCBI Taxonomy" id="307249"/>
    <lineage>
        <taxon>Bacteria</taxon>
        <taxon>Bacillati</taxon>
        <taxon>Bacillota</taxon>
        <taxon>Negativicutes</taxon>
        <taxon>Selenomonadales</taxon>
        <taxon>Sporomusaceae</taxon>
        <taxon>Sporomusa</taxon>
        <taxon>environmental samples</taxon>
    </lineage>
</organism>
<keyword evidence="7 9" id="KW-0573">Peptidoglycan synthesis</keyword>
<evidence type="ECO:0000256" key="8">
    <source>
        <dbReference type="ARBA" id="ARBA00023316"/>
    </source>
</evidence>
<dbReference type="CDD" id="cd16913">
    <property type="entry name" value="YkuD_like"/>
    <property type="match status" value="1"/>
</dbReference>
<evidence type="ECO:0000256" key="3">
    <source>
        <dbReference type="ARBA" id="ARBA00022676"/>
    </source>
</evidence>
<evidence type="ECO:0000256" key="5">
    <source>
        <dbReference type="ARBA" id="ARBA00022801"/>
    </source>
</evidence>
<keyword evidence="4" id="KW-0808">Transferase</keyword>
<dbReference type="EMBL" id="FMJE01000005">
    <property type="protein sequence ID" value="SCM82786.1"/>
    <property type="molecule type" value="Genomic_DNA"/>
</dbReference>
<comment type="pathway">
    <text evidence="1 9">Cell wall biogenesis; peptidoglycan biosynthesis.</text>
</comment>
<feature type="active site" description="Proton donor/acceptor" evidence="9">
    <location>
        <position position="115"/>
    </location>
</feature>
<keyword evidence="6 9" id="KW-0133">Cell shape</keyword>
<evidence type="ECO:0000256" key="1">
    <source>
        <dbReference type="ARBA" id="ARBA00004752"/>
    </source>
</evidence>
<dbReference type="Pfam" id="PF03734">
    <property type="entry name" value="YkuD"/>
    <property type="match status" value="1"/>
</dbReference>
<evidence type="ECO:0000256" key="7">
    <source>
        <dbReference type="ARBA" id="ARBA00022984"/>
    </source>
</evidence>
<proteinExistence type="inferred from homology"/>
<dbReference type="PROSITE" id="PS52029">
    <property type="entry name" value="LD_TPASE"/>
    <property type="match status" value="1"/>
</dbReference>
<evidence type="ECO:0000313" key="12">
    <source>
        <dbReference type="EMBL" id="SCM82786.1"/>
    </source>
</evidence>
<dbReference type="GO" id="GO:0016757">
    <property type="term" value="F:glycosyltransferase activity"/>
    <property type="evidence" value="ECO:0007669"/>
    <property type="project" value="UniProtKB-KW"/>
</dbReference>
<evidence type="ECO:0000256" key="10">
    <source>
        <dbReference type="SAM" id="SignalP"/>
    </source>
</evidence>
<dbReference type="PANTHER" id="PTHR30582">
    <property type="entry name" value="L,D-TRANSPEPTIDASE"/>
    <property type="match status" value="1"/>
</dbReference>
<keyword evidence="5" id="KW-0378">Hydrolase</keyword>
<dbReference type="SUPFAM" id="SSF141523">
    <property type="entry name" value="L,D-transpeptidase catalytic domain-like"/>
    <property type="match status" value="1"/>
</dbReference>
<dbReference type="InterPro" id="IPR050979">
    <property type="entry name" value="LD-transpeptidase"/>
</dbReference>
<dbReference type="GO" id="GO:0071555">
    <property type="term" value="P:cell wall organization"/>
    <property type="evidence" value="ECO:0007669"/>
    <property type="project" value="UniProtKB-UniRule"/>
</dbReference>
<reference evidence="12" key="1">
    <citation type="submission" date="2016-08" db="EMBL/GenBank/DDBJ databases">
        <authorList>
            <person name="Seilhamer J.J."/>
        </authorList>
    </citation>
    <scope>NUCLEOTIDE SEQUENCE</scope>
    <source>
        <strain evidence="12">86</strain>
    </source>
</reference>
<evidence type="ECO:0000256" key="2">
    <source>
        <dbReference type="ARBA" id="ARBA00005992"/>
    </source>
</evidence>
<name>A0A212LZ50_9FIRM</name>
<dbReference type="GO" id="GO:0071972">
    <property type="term" value="F:peptidoglycan L,D-transpeptidase activity"/>
    <property type="evidence" value="ECO:0007669"/>
    <property type="project" value="TreeGrafter"/>
</dbReference>
<dbReference type="InterPro" id="IPR005490">
    <property type="entry name" value="LD_TPept_cat_dom"/>
</dbReference>
<comment type="similarity">
    <text evidence="2">Belongs to the YkuD family.</text>
</comment>
<protein>
    <submittedName>
        <fullName evidence="12">ErfK/YbiS/YcfS/YnhG family protein</fullName>
    </submittedName>
</protein>
<accession>A0A212LZ50</accession>
<keyword evidence="10" id="KW-0732">Signal</keyword>
<keyword evidence="8 9" id="KW-0961">Cell wall biogenesis/degradation</keyword>
<dbReference type="InterPro" id="IPR038063">
    <property type="entry name" value="Transpep_catalytic_dom"/>
</dbReference>
<dbReference type="AlphaFoldDB" id="A0A212LZ50"/>
<sequence>MGMRMCRRVLWVIFCLTLFALPGYAQAMEQEALSRIIINIPSRTLELYKNNTLVKEYPVGVGKPSMPTPTGKFSIIEKEVDPCWYPPGKDFIVPSGPDNPLGYRWIGFAPLYGIHGTNAPWSIGLAVSNGCVRMQEEDVEELFELVDYETSVSIEYERIKVRVDARGRGSIGIYSDIYGRQPVTLASVKQALAQAGLDGLADESFLRALIRDIPERQVVFAQFHNLKINGVLRPERIVSREGQKQVPVMALAESLNTFVNWNENQQTLTRQNKTVPGIKHGTTVYVNAEHLPDLVGGRGIWDESENCLELMLPVANFDGQLLSGDIVRVGNHFAIPALTLANALGERVKWQADTGQLFVQGRPASVMVIAGQPFVTSDTIGKVYNVAAAWDDQTQTMNLSYPLHPIDYSMYLNPGDEFL</sequence>
<evidence type="ECO:0000256" key="9">
    <source>
        <dbReference type="PROSITE-ProRule" id="PRU01373"/>
    </source>
</evidence>
<gene>
    <name evidence="12" type="ORF">KL86SPO_50557</name>
</gene>
<feature type="active site" description="Nucleophile" evidence="9">
    <location>
        <position position="131"/>
    </location>
</feature>
<evidence type="ECO:0000256" key="6">
    <source>
        <dbReference type="ARBA" id="ARBA00022960"/>
    </source>
</evidence>
<evidence type="ECO:0000256" key="4">
    <source>
        <dbReference type="ARBA" id="ARBA00022679"/>
    </source>
</evidence>
<evidence type="ECO:0000259" key="11">
    <source>
        <dbReference type="PROSITE" id="PS52029"/>
    </source>
</evidence>
<feature type="chain" id="PRO_5011990371" evidence="10">
    <location>
        <begin position="28"/>
        <end position="419"/>
    </location>
</feature>
<dbReference type="GO" id="GO:0008360">
    <property type="term" value="P:regulation of cell shape"/>
    <property type="evidence" value="ECO:0007669"/>
    <property type="project" value="UniProtKB-UniRule"/>
</dbReference>
<feature type="domain" description="L,D-TPase catalytic" evidence="11">
    <location>
        <begin position="34"/>
        <end position="155"/>
    </location>
</feature>
<feature type="signal peptide" evidence="10">
    <location>
        <begin position="1"/>
        <end position="27"/>
    </location>
</feature>
<dbReference type="GO" id="GO:0005576">
    <property type="term" value="C:extracellular region"/>
    <property type="evidence" value="ECO:0007669"/>
    <property type="project" value="TreeGrafter"/>
</dbReference>
<dbReference type="RefSeq" id="WP_288185371.1">
    <property type="nucleotide sequence ID" value="NZ_LT608335.1"/>
</dbReference>
<keyword evidence="3" id="KW-0328">Glycosyltransferase</keyword>
<dbReference type="UniPathway" id="UPA00219"/>
<dbReference type="PANTHER" id="PTHR30582:SF24">
    <property type="entry name" value="L,D-TRANSPEPTIDASE ERFK_SRFK-RELATED"/>
    <property type="match status" value="1"/>
</dbReference>
<dbReference type="Gene3D" id="2.40.440.10">
    <property type="entry name" value="L,D-transpeptidase catalytic domain-like"/>
    <property type="match status" value="1"/>
</dbReference>